<organism evidence="2 3">
    <name type="scientific">Paenibacillus chungangensis</name>
    <dbReference type="NCBI Taxonomy" id="696535"/>
    <lineage>
        <taxon>Bacteria</taxon>
        <taxon>Bacillati</taxon>
        <taxon>Bacillota</taxon>
        <taxon>Bacilli</taxon>
        <taxon>Bacillales</taxon>
        <taxon>Paenibacillaceae</taxon>
        <taxon>Paenibacillus</taxon>
    </lineage>
</organism>
<dbReference type="Proteomes" id="UP001596989">
    <property type="component" value="Unassembled WGS sequence"/>
</dbReference>
<evidence type="ECO:0000259" key="1">
    <source>
        <dbReference type="SMART" id="SM00914"/>
    </source>
</evidence>
<dbReference type="InterPro" id="IPR014957">
    <property type="entry name" value="IDEAL_dom"/>
</dbReference>
<evidence type="ECO:0000313" key="3">
    <source>
        <dbReference type="Proteomes" id="UP001596989"/>
    </source>
</evidence>
<protein>
    <submittedName>
        <fullName evidence="2">IDEAL domain-containing protein</fullName>
    </submittedName>
</protein>
<dbReference type="SMART" id="SM00914">
    <property type="entry name" value="IDEAL"/>
    <property type="match status" value="1"/>
</dbReference>
<reference evidence="3" key="1">
    <citation type="journal article" date="2019" name="Int. J. Syst. Evol. Microbiol.">
        <title>The Global Catalogue of Microorganisms (GCM) 10K type strain sequencing project: providing services to taxonomists for standard genome sequencing and annotation.</title>
        <authorList>
            <consortium name="The Broad Institute Genomics Platform"/>
            <consortium name="The Broad Institute Genome Sequencing Center for Infectious Disease"/>
            <person name="Wu L."/>
            <person name="Ma J."/>
        </authorList>
    </citation>
    <scope>NUCLEOTIDE SEQUENCE [LARGE SCALE GENOMIC DNA]</scope>
    <source>
        <strain evidence="3">CCUG 59129</strain>
    </source>
</reference>
<name>A0ABW3HMX2_9BACL</name>
<dbReference type="Pfam" id="PF08858">
    <property type="entry name" value="IDEAL"/>
    <property type="match status" value="1"/>
</dbReference>
<accession>A0ABW3HMX2</accession>
<proteinExistence type="predicted"/>
<dbReference type="EMBL" id="JBHTJZ010000005">
    <property type="protein sequence ID" value="MFD0958836.1"/>
    <property type="molecule type" value="Genomic_DNA"/>
</dbReference>
<sequence>MDKMKITYEAMLGLFAEMVLDEAIQKYQSEQLNVAIDKALAAGDEDTFYSLTKQLNELQKD</sequence>
<feature type="domain" description="IDEAL" evidence="1">
    <location>
        <begin position="19"/>
        <end position="55"/>
    </location>
</feature>
<dbReference type="RefSeq" id="WP_377562639.1">
    <property type="nucleotide sequence ID" value="NZ_JBHTJZ010000005.1"/>
</dbReference>
<comment type="caution">
    <text evidence="2">The sequence shown here is derived from an EMBL/GenBank/DDBJ whole genome shotgun (WGS) entry which is preliminary data.</text>
</comment>
<gene>
    <name evidence="2" type="ORF">ACFQ2I_05470</name>
</gene>
<dbReference type="Gene3D" id="4.10.810.10">
    <property type="entry name" value="Virus Scaffolding Protein, Chain A"/>
    <property type="match status" value="1"/>
</dbReference>
<evidence type="ECO:0000313" key="2">
    <source>
        <dbReference type="EMBL" id="MFD0958836.1"/>
    </source>
</evidence>
<dbReference type="InterPro" id="IPR027393">
    <property type="entry name" value="Virus_scaffolding_prot_C"/>
</dbReference>
<keyword evidence="3" id="KW-1185">Reference proteome</keyword>